<accession>A0ACA9KB10</accession>
<organism evidence="1 2">
    <name type="scientific">Scutellospora calospora</name>
    <dbReference type="NCBI Taxonomy" id="85575"/>
    <lineage>
        <taxon>Eukaryota</taxon>
        <taxon>Fungi</taxon>
        <taxon>Fungi incertae sedis</taxon>
        <taxon>Mucoromycota</taxon>
        <taxon>Glomeromycotina</taxon>
        <taxon>Glomeromycetes</taxon>
        <taxon>Diversisporales</taxon>
        <taxon>Gigasporaceae</taxon>
        <taxon>Scutellospora</taxon>
    </lineage>
</organism>
<name>A0ACA9KB10_9GLOM</name>
<sequence>MGKRKRSFRPPPTYETGNDKFDNQGGRISKISTWEDVEHDSEDDLVYAGRDQISLDPYEAHKHDESELSEEEEVFALETGIEDENKMNNLEEDGSIFDSTWGSRKENYYNADEISNLSDAREEEEEALKLQKKRISQMTEDDFLEIDGELLESKTIDRKPIDYADDFDLMSFDGEVLDKERKDLSRDGITKIIKPESPELIELLTEFKEKSSILWNTITPLLDKARQKNLIHDPAMKFISIKHQILVHYLINISFYLALKSSGTQNLREHPVIDVLVKFKMTLNKLERLECNIGAFIGSFVNKLEQADQADVSEVKINESKNEEQLMKQLKQIETEYHNNKNVNEDSIITEGAKRQINYQILKNKGLTPYRKKEQRNPRVKHRNRYEKAKKKIKSIKRVFSQQEGSYGGEKTGIKTGLSRSIKLG</sequence>
<evidence type="ECO:0000313" key="1">
    <source>
        <dbReference type="EMBL" id="CAG8462885.1"/>
    </source>
</evidence>
<protein>
    <submittedName>
        <fullName evidence="1">8584_t:CDS:1</fullName>
    </submittedName>
</protein>
<evidence type="ECO:0000313" key="2">
    <source>
        <dbReference type="Proteomes" id="UP000789860"/>
    </source>
</evidence>
<proteinExistence type="predicted"/>
<dbReference type="Proteomes" id="UP000789860">
    <property type="component" value="Unassembled WGS sequence"/>
</dbReference>
<comment type="caution">
    <text evidence="1">The sequence shown here is derived from an EMBL/GenBank/DDBJ whole genome shotgun (WGS) entry which is preliminary data.</text>
</comment>
<gene>
    <name evidence="1" type="ORF">SCALOS_LOCUS1693</name>
</gene>
<dbReference type="EMBL" id="CAJVPM010001251">
    <property type="protein sequence ID" value="CAG8462885.1"/>
    <property type="molecule type" value="Genomic_DNA"/>
</dbReference>
<keyword evidence="2" id="KW-1185">Reference proteome</keyword>
<reference evidence="1" key="1">
    <citation type="submission" date="2021-06" db="EMBL/GenBank/DDBJ databases">
        <authorList>
            <person name="Kallberg Y."/>
            <person name="Tangrot J."/>
            <person name="Rosling A."/>
        </authorList>
    </citation>
    <scope>NUCLEOTIDE SEQUENCE</scope>
    <source>
        <strain evidence="1">AU212A</strain>
    </source>
</reference>